<keyword evidence="1" id="KW-0472">Membrane</keyword>
<feature type="transmembrane region" description="Helical" evidence="1">
    <location>
        <begin position="291"/>
        <end position="311"/>
    </location>
</feature>
<accession>A0ABZ2M6J1</accession>
<proteinExistence type="predicted"/>
<reference evidence="2 3" key="1">
    <citation type="submission" date="2021-12" db="EMBL/GenBank/DDBJ databases">
        <title>Discovery of the Pendulisporaceae a myxobacterial family with distinct sporulation behavior and unique specialized metabolism.</title>
        <authorList>
            <person name="Garcia R."/>
            <person name="Popoff A."/>
            <person name="Bader C.D."/>
            <person name="Loehr J."/>
            <person name="Walesch S."/>
            <person name="Walt C."/>
            <person name="Boldt J."/>
            <person name="Bunk B."/>
            <person name="Haeckl F.J.F.P.J."/>
            <person name="Gunesch A.P."/>
            <person name="Birkelbach J."/>
            <person name="Nuebel U."/>
            <person name="Pietschmann T."/>
            <person name="Bach T."/>
            <person name="Mueller R."/>
        </authorList>
    </citation>
    <scope>NUCLEOTIDE SEQUENCE [LARGE SCALE GENOMIC DNA]</scope>
    <source>
        <strain evidence="2 3">MSr11954</strain>
    </source>
</reference>
<feature type="transmembrane region" description="Helical" evidence="1">
    <location>
        <begin position="331"/>
        <end position="354"/>
    </location>
</feature>
<evidence type="ECO:0000313" key="2">
    <source>
        <dbReference type="EMBL" id="WXB17771.1"/>
    </source>
</evidence>
<protein>
    <submittedName>
        <fullName evidence="2">DUF4173 domain-containing protein</fullName>
    </submittedName>
</protein>
<keyword evidence="1" id="KW-0812">Transmembrane</keyword>
<dbReference type="InterPro" id="IPR025291">
    <property type="entry name" value="DUF4153"/>
</dbReference>
<feature type="transmembrane region" description="Helical" evidence="1">
    <location>
        <begin position="25"/>
        <end position="43"/>
    </location>
</feature>
<feature type="transmembrane region" description="Helical" evidence="1">
    <location>
        <begin position="375"/>
        <end position="394"/>
    </location>
</feature>
<dbReference type="EMBL" id="CP089984">
    <property type="protein sequence ID" value="WXB17771.1"/>
    <property type="molecule type" value="Genomic_DNA"/>
</dbReference>
<feature type="transmembrane region" description="Helical" evidence="1">
    <location>
        <begin position="204"/>
        <end position="225"/>
    </location>
</feature>
<feature type="transmembrane region" description="Helical" evidence="1">
    <location>
        <begin position="99"/>
        <end position="117"/>
    </location>
</feature>
<sequence length="525" mass="56385">MQDDAMPRVAGADVSLPFTDTQRRALMTLTIALALGVATQSLFWNTRLGLNFLLWDLMLAVAVLVTIGPRRPVATVWGAGTASVLFGVSIALRASAWSAAIAAPVAVALLWALPLLARETTQPWELPRVPLRLLARLAKGPSAAAAVVTLPFRIVGASQKTRARRVFVGLLLGLPAASVFVVLFSSDPEFGWLIHRATRSANRAVSFGAWSLLTAAGYLFVHALHRPSPSQQPARSPLPPPPAVIDPALRPPQSFASGEGSAYRDWIAPPAATSVPKAPEPLLSRETWGTLLVPIIGVFALFVGLNLRHVFHGHAYVRDASGPSYSDYLHAGFYQLLAATILSVCLVRVGHALLRARGEVGERVPGGARIRALEVTLLALTVLTLFSCVQRLALYEEAYGATYLRLGVAVIALGVFGVLGLSIAKSICRGWRNFGGATIFWLIGLALAASAFNADAYIAMRNLDRAAIGKPLDVAYLSGLSADALVALKHPYLTYPGHADLRCELEQAWRSARRSPRDWREARGF</sequence>
<gene>
    <name evidence="2" type="ORF">LZC94_10960</name>
</gene>
<dbReference type="Pfam" id="PF13687">
    <property type="entry name" value="DUF4153"/>
    <property type="match status" value="1"/>
</dbReference>
<feature type="transmembrane region" description="Helical" evidence="1">
    <location>
        <begin position="406"/>
        <end position="427"/>
    </location>
</feature>
<feature type="transmembrane region" description="Helical" evidence="1">
    <location>
        <begin position="166"/>
        <end position="184"/>
    </location>
</feature>
<feature type="transmembrane region" description="Helical" evidence="1">
    <location>
        <begin position="50"/>
        <end position="68"/>
    </location>
</feature>
<feature type="transmembrane region" description="Helical" evidence="1">
    <location>
        <begin position="137"/>
        <end position="154"/>
    </location>
</feature>
<dbReference type="RefSeq" id="WP_394827412.1">
    <property type="nucleotide sequence ID" value="NZ_CP089984.1"/>
</dbReference>
<organism evidence="2 3">
    <name type="scientific">Pendulispora albinea</name>
    <dbReference type="NCBI Taxonomy" id="2741071"/>
    <lineage>
        <taxon>Bacteria</taxon>
        <taxon>Pseudomonadati</taxon>
        <taxon>Myxococcota</taxon>
        <taxon>Myxococcia</taxon>
        <taxon>Myxococcales</taxon>
        <taxon>Sorangiineae</taxon>
        <taxon>Pendulisporaceae</taxon>
        <taxon>Pendulispora</taxon>
    </lineage>
</organism>
<evidence type="ECO:0000256" key="1">
    <source>
        <dbReference type="SAM" id="Phobius"/>
    </source>
</evidence>
<keyword evidence="1" id="KW-1133">Transmembrane helix</keyword>
<evidence type="ECO:0000313" key="3">
    <source>
        <dbReference type="Proteomes" id="UP001370348"/>
    </source>
</evidence>
<name>A0ABZ2M6J1_9BACT</name>
<keyword evidence="3" id="KW-1185">Reference proteome</keyword>
<feature type="transmembrane region" description="Helical" evidence="1">
    <location>
        <begin position="439"/>
        <end position="460"/>
    </location>
</feature>
<feature type="transmembrane region" description="Helical" evidence="1">
    <location>
        <begin position="74"/>
        <end position="92"/>
    </location>
</feature>
<dbReference type="Proteomes" id="UP001370348">
    <property type="component" value="Chromosome"/>
</dbReference>